<gene>
    <name evidence="5" type="ORF">EDB81DRAFT_845922</name>
</gene>
<dbReference type="Pfam" id="PF05648">
    <property type="entry name" value="PEX11"/>
    <property type="match status" value="1"/>
</dbReference>
<evidence type="ECO:0000256" key="1">
    <source>
        <dbReference type="ARBA" id="ARBA00022593"/>
    </source>
</evidence>
<evidence type="ECO:0000313" key="6">
    <source>
        <dbReference type="Proteomes" id="UP000738349"/>
    </source>
</evidence>
<dbReference type="GO" id="GO:0016559">
    <property type="term" value="P:peroxisome fission"/>
    <property type="evidence" value="ECO:0007669"/>
    <property type="project" value="InterPro"/>
</dbReference>
<protein>
    <submittedName>
        <fullName evidence="5">Peroxisomal biogenesis factor 11</fullName>
    </submittedName>
</protein>
<evidence type="ECO:0000313" key="5">
    <source>
        <dbReference type="EMBL" id="KAH7128929.1"/>
    </source>
</evidence>
<dbReference type="EMBL" id="JAGMUV010000018">
    <property type="protein sequence ID" value="KAH7128929.1"/>
    <property type="molecule type" value="Genomic_DNA"/>
</dbReference>
<dbReference type="AlphaFoldDB" id="A0A9P9IS01"/>
<dbReference type="GO" id="GO:0005778">
    <property type="term" value="C:peroxisomal membrane"/>
    <property type="evidence" value="ECO:0007669"/>
    <property type="project" value="UniProtKB-SubCell"/>
</dbReference>
<keyword evidence="2" id="KW-0472">Membrane</keyword>
<organism evidence="5 6">
    <name type="scientific">Dactylonectria macrodidyma</name>
    <dbReference type="NCBI Taxonomy" id="307937"/>
    <lineage>
        <taxon>Eukaryota</taxon>
        <taxon>Fungi</taxon>
        <taxon>Dikarya</taxon>
        <taxon>Ascomycota</taxon>
        <taxon>Pezizomycotina</taxon>
        <taxon>Sordariomycetes</taxon>
        <taxon>Hypocreomycetidae</taxon>
        <taxon>Hypocreales</taxon>
        <taxon>Nectriaceae</taxon>
        <taxon>Dactylonectria</taxon>
    </lineage>
</organism>
<evidence type="ECO:0000256" key="2">
    <source>
        <dbReference type="ARBA" id="ARBA00023136"/>
    </source>
</evidence>
<evidence type="ECO:0000256" key="4">
    <source>
        <dbReference type="ARBA" id="ARBA00046271"/>
    </source>
</evidence>
<keyword evidence="6" id="KW-1185">Reference proteome</keyword>
<keyword evidence="3" id="KW-0576">Peroxisome</keyword>
<sequence length="235" mass="26736">MAFNLLDHSRTIVNLIQCLATALSRDKLLRLTQFFARFYAWFLSRRKCRTRNIATWKLVMKQAALIRRLSRLGNNIQYFQVAIQTFLAKDQDPVLLYAAIGRQLGLAGFLTCDAAIALDTLDMWRLKSTERVHIEASRLWSIAVLCNIIAGGYELCKLQQQQRTGEKVDAVSRHRHMTIERKFSQLQLFSDLCDLIIATSPLLIVRMSDGVIGICGIISTIASMCISQKNRSQLN</sequence>
<name>A0A9P9IS01_9HYPO</name>
<comment type="subcellular location">
    <subcellularLocation>
        <location evidence="4">Peroxisome membrane</location>
    </subcellularLocation>
</comment>
<dbReference type="PANTHER" id="PTHR12652:SF50">
    <property type="entry name" value="PEROXIN 11"/>
    <property type="match status" value="1"/>
</dbReference>
<reference evidence="5" key="1">
    <citation type="journal article" date="2021" name="Nat. Commun.">
        <title>Genetic determinants of endophytism in the Arabidopsis root mycobiome.</title>
        <authorList>
            <person name="Mesny F."/>
            <person name="Miyauchi S."/>
            <person name="Thiergart T."/>
            <person name="Pickel B."/>
            <person name="Atanasova L."/>
            <person name="Karlsson M."/>
            <person name="Huettel B."/>
            <person name="Barry K.W."/>
            <person name="Haridas S."/>
            <person name="Chen C."/>
            <person name="Bauer D."/>
            <person name="Andreopoulos W."/>
            <person name="Pangilinan J."/>
            <person name="LaButti K."/>
            <person name="Riley R."/>
            <person name="Lipzen A."/>
            <person name="Clum A."/>
            <person name="Drula E."/>
            <person name="Henrissat B."/>
            <person name="Kohler A."/>
            <person name="Grigoriev I.V."/>
            <person name="Martin F.M."/>
            <person name="Hacquard S."/>
        </authorList>
    </citation>
    <scope>NUCLEOTIDE SEQUENCE</scope>
    <source>
        <strain evidence="5">MPI-CAGE-AT-0147</strain>
    </source>
</reference>
<dbReference type="PANTHER" id="PTHR12652">
    <property type="entry name" value="PEROXISOMAL BIOGENESIS FACTOR 11"/>
    <property type="match status" value="1"/>
</dbReference>
<dbReference type="InterPro" id="IPR008733">
    <property type="entry name" value="PEX11"/>
</dbReference>
<keyword evidence="1" id="KW-0962">Peroxisome biogenesis</keyword>
<accession>A0A9P9IS01</accession>
<evidence type="ECO:0000256" key="3">
    <source>
        <dbReference type="ARBA" id="ARBA00023140"/>
    </source>
</evidence>
<comment type="caution">
    <text evidence="5">The sequence shown here is derived from an EMBL/GenBank/DDBJ whole genome shotgun (WGS) entry which is preliminary data.</text>
</comment>
<dbReference type="Proteomes" id="UP000738349">
    <property type="component" value="Unassembled WGS sequence"/>
</dbReference>
<dbReference type="OrthoDB" id="411017at2759"/>
<proteinExistence type="predicted"/>